<comment type="caution">
    <text evidence="1">The sequence shown here is derived from an EMBL/GenBank/DDBJ whole genome shotgun (WGS) entry which is preliminary data.</text>
</comment>
<dbReference type="EMBL" id="VYKK01000005">
    <property type="protein sequence ID" value="KAA9006332.1"/>
    <property type="molecule type" value="Genomic_DNA"/>
</dbReference>
<name>A0A5J5GEX5_9BACL</name>
<dbReference type="AlphaFoldDB" id="A0A5J5GEX5"/>
<dbReference type="InterPro" id="IPR025459">
    <property type="entry name" value="DUF4279"/>
</dbReference>
<keyword evidence="2" id="KW-1185">Reference proteome</keyword>
<evidence type="ECO:0000313" key="2">
    <source>
        <dbReference type="Proteomes" id="UP000367750"/>
    </source>
</evidence>
<proteinExistence type="predicted"/>
<sequence length="148" mass="16892">MQKSLKTLWANDRGINLKGEFSFVTVDDSINFDEMSKDINLVPSRVIRKGEMVGYTKQKAPFDVWSFSIKFDKGEDISSTLEQLLQLLISRSEAIKALSKQYKQVRIDLYLRSEYGQLGIEFTKESFDKLAQLGIGMDIHILSFGKAD</sequence>
<dbReference type="OrthoDB" id="2624613at2"/>
<gene>
    <name evidence="1" type="ORF">F4V43_05055</name>
</gene>
<protein>
    <submittedName>
        <fullName evidence="1">DUF4279 domain-containing protein</fullName>
    </submittedName>
</protein>
<evidence type="ECO:0000313" key="1">
    <source>
        <dbReference type="EMBL" id="KAA9006332.1"/>
    </source>
</evidence>
<reference evidence="1 2" key="1">
    <citation type="submission" date="2019-09" db="EMBL/GenBank/DDBJ databases">
        <title>Bacillus ochoae sp. nov., Paenibacillus whitsoniae sp. nov., Paenibacillus spiritus sp. nov. Isolated from the Mars Exploration Rover during spacecraft assembly.</title>
        <authorList>
            <person name="Seuylemezian A."/>
            <person name="Vaishampayan P."/>
        </authorList>
    </citation>
    <scope>NUCLEOTIDE SEQUENCE [LARGE SCALE GENOMIC DNA]</scope>
    <source>
        <strain evidence="1 2">MER_111</strain>
    </source>
</reference>
<accession>A0A5J5GEX5</accession>
<organism evidence="1 2">
    <name type="scientific">Paenibacillus spiritus</name>
    <dbReference type="NCBI Taxonomy" id="2496557"/>
    <lineage>
        <taxon>Bacteria</taxon>
        <taxon>Bacillati</taxon>
        <taxon>Bacillota</taxon>
        <taxon>Bacilli</taxon>
        <taxon>Bacillales</taxon>
        <taxon>Paenibacillaceae</taxon>
        <taxon>Paenibacillus</taxon>
    </lineage>
</organism>
<dbReference type="Pfam" id="PF14106">
    <property type="entry name" value="DUF4279"/>
    <property type="match status" value="1"/>
</dbReference>
<dbReference type="Proteomes" id="UP000367750">
    <property type="component" value="Unassembled WGS sequence"/>
</dbReference>